<feature type="transmembrane region" description="Helical" evidence="2">
    <location>
        <begin position="224"/>
        <end position="245"/>
    </location>
</feature>
<evidence type="ECO:0000256" key="2">
    <source>
        <dbReference type="SAM" id="Phobius"/>
    </source>
</evidence>
<dbReference type="EMBL" id="BMAO01002828">
    <property type="protein sequence ID" value="GFQ83635.1"/>
    <property type="molecule type" value="Genomic_DNA"/>
</dbReference>
<evidence type="ECO:0000256" key="1">
    <source>
        <dbReference type="SAM" id="MobiDB-lite"/>
    </source>
</evidence>
<proteinExistence type="predicted"/>
<dbReference type="AlphaFoldDB" id="A0A8X6FL31"/>
<gene>
    <name evidence="3" type="ORF">TNCT_351111</name>
</gene>
<feature type="transmembrane region" description="Helical" evidence="2">
    <location>
        <begin position="186"/>
        <end position="204"/>
    </location>
</feature>
<keyword evidence="4" id="KW-1185">Reference proteome</keyword>
<keyword evidence="2" id="KW-0812">Transmembrane</keyword>
<feature type="transmembrane region" description="Helical" evidence="2">
    <location>
        <begin position="142"/>
        <end position="166"/>
    </location>
</feature>
<feature type="transmembrane region" description="Helical" evidence="2">
    <location>
        <begin position="114"/>
        <end position="136"/>
    </location>
</feature>
<keyword evidence="2" id="KW-0472">Membrane</keyword>
<protein>
    <submittedName>
        <fullName evidence="3">Uncharacterized protein</fullName>
    </submittedName>
</protein>
<keyword evidence="2" id="KW-1133">Transmembrane helix</keyword>
<dbReference type="Proteomes" id="UP000887116">
    <property type="component" value="Unassembled WGS sequence"/>
</dbReference>
<feature type="compositionally biased region" description="Polar residues" evidence="1">
    <location>
        <begin position="18"/>
        <end position="29"/>
    </location>
</feature>
<sequence>MATESVPKGKRLPISPESDINQENLMNENDGTRESQDDDLPTPNTDSNYLREGALSIFSAACENIQSSTLRPRIPEDYFYRRQRGRQRRRRRSCCQKWKERIQLYTRQIRDSRYFLYILILLMALPAADMVIGIRFSMQCVGLVAIVVLDGSLNFPLIIFRMYVILRGHSFNVIERKRATECSWRLFLLAVLLLVSRMILSYSMTFDFDPSSRNKPNNYCAKDFYDYNHAMNIAKSCVLFIVFLLHIPPYI</sequence>
<comment type="caution">
    <text evidence="3">The sequence shown here is derived from an EMBL/GenBank/DDBJ whole genome shotgun (WGS) entry which is preliminary data.</text>
</comment>
<name>A0A8X6FL31_TRICU</name>
<evidence type="ECO:0000313" key="4">
    <source>
        <dbReference type="Proteomes" id="UP000887116"/>
    </source>
</evidence>
<accession>A0A8X6FL31</accession>
<reference evidence="3" key="1">
    <citation type="submission" date="2020-07" db="EMBL/GenBank/DDBJ databases">
        <title>Multicomponent nature underlies the extraordinary mechanical properties of spider dragline silk.</title>
        <authorList>
            <person name="Kono N."/>
            <person name="Nakamura H."/>
            <person name="Mori M."/>
            <person name="Yoshida Y."/>
            <person name="Ohtoshi R."/>
            <person name="Malay A.D."/>
            <person name="Moran D.A.P."/>
            <person name="Tomita M."/>
            <person name="Numata K."/>
            <person name="Arakawa K."/>
        </authorList>
    </citation>
    <scope>NUCLEOTIDE SEQUENCE</scope>
</reference>
<feature type="region of interest" description="Disordered" evidence="1">
    <location>
        <begin position="1"/>
        <end position="46"/>
    </location>
</feature>
<evidence type="ECO:0000313" key="3">
    <source>
        <dbReference type="EMBL" id="GFQ83635.1"/>
    </source>
</evidence>
<organism evidence="3 4">
    <name type="scientific">Trichonephila clavata</name>
    <name type="common">Joro spider</name>
    <name type="synonym">Nephila clavata</name>
    <dbReference type="NCBI Taxonomy" id="2740835"/>
    <lineage>
        <taxon>Eukaryota</taxon>
        <taxon>Metazoa</taxon>
        <taxon>Ecdysozoa</taxon>
        <taxon>Arthropoda</taxon>
        <taxon>Chelicerata</taxon>
        <taxon>Arachnida</taxon>
        <taxon>Araneae</taxon>
        <taxon>Araneomorphae</taxon>
        <taxon>Entelegynae</taxon>
        <taxon>Araneoidea</taxon>
        <taxon>Nephilidae</taxon>
        <taxon>Trichonephila</taxon>
    </lineage>
</organism>